<dbReference type="EMBL" id="DS547095">
    <property type="protein sequence ID" value="EDR11812.1"/>
    <property type="molecule type" value="Genomic_DNA"/>
</dbReference>
<evidence type="ECO:0000313" key="1">
    <source>
        <dbReference type="EMBL" id="EDR11812.1"/>
    </source>
</evidence>
<keyword evidence="2" id="KW-1185">Reference proteome</keyword>
<dbReference type="HOGENOM" id="CLU_2027124_0_0_1"/>
<sequence>MTLRIRTSLCGNIVCTLEHSLISAIKMASFHCHNLFGRFIGGKFCAEGLVVRPVGWDAACADVVDCGGGFVKGPVEREEADGSGKLGRGFEKGLVVLAEVVGCYWGGTGTVYQRAFGLGYAT</sequence>
<accession>B0D0E2</accession>
<dbReference type="RefSeq" id="XP_001877709.1">
    <property type="nucleotide sequence ID" value="XM_001877674.1"/>
</dbReference>
<gene>
    <name evidence="1" type="ORF">LACBIDRAFT_313610</name>
</gene>
<dbReference type="KEGG" id="lbc:LACBIDRAFT_313610"/>
<evidence type="ECO:0000313" key="2">
    <source>
        <dbReference type="Proteomes" id="UP000001194"/>
    </source>
</evidence>
<dbReference type="AlphaFoldDB" id="B0D0E2"/>
<reference evidence="1 2" key="1">
    <citation type="journal article" date="2008" name="Nature">
        <title>The genome of Laccaria bicolor provides insights into mycorrhizal symbiosis.</title>
        <authorList>
            <person name="Martin F."/>
            <person name="Aerts A."/>
            <person name="Ahren D."/>
            <person name="Brun A."/>
            <person name="Danchin E.G.J."/>
            <person name="Duchaussoy F."/>
            <person name="Gibon J."/>
            <person name="Kohler A."/>
            <person name="Lindquist E."/>
            <person name="Pereda V."/>
            <person name="Salamov A."/>
            <person name="Shapiro H.J."/>
            <person name="Wuyts J."/>
            <person name="Blaudez D."/>
            <person name="Buee M."/>
            <person name="Brokstein P."/>
            <person name="Canbaeck B."/>
            <person name="Cohen D."/>
            <person name="Courty P.E."/>
            <person name="Coutinho P.M."/>
            <person name="Delaruelle C."/>
            <person name="Detter J.C."/>
            <person name="Deveau A."/>
            <person name="DiFazio S."/>
            <person name="Duplessis S."/>
            <person name="Fraissinet-Tachet L."/>
            <person name="Lucic E."/>
            <person name="Frey-Klett P."/>
            <person name="Fourrey C."/>
            <person name="Feussner I."/>
            <person name="Gay G."/>
            <person name="Grimwood J."/>
            <person name="Hoegger P.J."/>
            <person name="Jain P."/>
            <person name="Kilaru S."/>
            <person name="Labbe J."/>
            <person name="Lin Y.C."/>
            <person name="Legue V."/>
            <person name="Le Tacon F."/>
            <person name="Marmeisse R."/>
            <person name="Melayah D."/>
            <person name="Montanini B."/>
            <person name="Muratet M."/>
            <person name="Nehls U."/>
            <person name="Niculita-Hirzel H."/>
            <person name="Oudot-Le Secq M.P."/>
            <person name="Peter M."/>
            <person name="Quesneville H."/>
            <person name="Rajashekar B."/>
            <person name="Reich M."/>
            <person name="Rouhier N."/>
            <person name="Schmutz J."/>
            <person name="Yin T."/>
            <person name="Chalot M."/>
            <person name="Henrissat B."/>
            <person name="Kuees U."/>
            <person name="Lucas S."/>
            <person name="Van de Peer Y."/>
            <person name="Podila G.K."/>
            <person name="Polle A."/>
            <person name="Pukkila P.J."/>
            <person name="Richardson P.M."/>
            <person name="Rouze P."/>
            <person name="Sanders I.R."/>
            <person name="Stajich J.E."/>
            <person name="Tunlid A."/>
            <person name="Tuskan G."/>
            <person name="Grigoriev I.V."/>
        </authorList>
    </citation>
    <scope>NUCLEOTIDE SEQUENCE [LARGE SCALE GENOMIC DNA]</scope>
    <source>
        <strain evidence="2">S238N-H82 / ATCC MYA-4686</strain>
    </source>
</reference>
<dbReference type="GeneID" id="6073040"/>
<dbReference type="Proteomes" id="UP000001194">
    <property type="component" value="Unassembled WGS sequence"/>
</dbReference>
<dbReference type="InParanoid" id="B0D0E2"/>
<proteinExistence type="predicted"/>
<name>B0D0E2_LACBS</name>
<organism evidence="2">
    <name type="scientific">Laccaria bicolor (strain S238N-H82 / ATCC MYA-4686)</name>
    <name type="common">Bicoloured deceiver</name>
    <name type="synonym">Laccaria laccata var. bicolor</name>
    <dbReference type="NCBI Taxonomy" id="486041"/>
    <lineage>
        <taxon>Eukaryota</taxon>
        <taxon>Fungi</taxon>
        <taxon>Dikarya</taxon>
        <taxon>Basidiomycota</taxon>
        <taxon>Agaricomycotina</taxon>
        <taxon>Agaricomycetes</taxon>
        <taxon>Agaricomycetidae</taxon>
        <taxon>Agaricales</taxon>
        <taxon>Agaricineae</taxon>
        <taxon>Hydnangiaceae</taxon>
        <taxon>Laccaria</taxon>
    </lineage>
</organism>
<protein>
    <submittedName>
        <fullName evidence="1">Predicted protein</fullName>
    </submittedName>
</protein>